<keyword evidence="4" id="KW-1185">Reference proteome</keyword>
<name>A0A4R4PNE9_9ACTN</name>
<organism evidence="3 4">
    <name type="scientific">Kribbella albertanoniae</name>
    <dbReference type="NCBI Taxonomy" id="1266829"/>
    <lineage>
        <taxon>Bacteria</taxon>
        <taxon>Bacillati</taxon>
        <taxon>Actinomycetota</taxon>
        <taxon>Actinomycetes</taxon>
        <taxon>Propionibacteriales</taxon>
        <taxon>Kribbellaceae</taxon>
        <taxon>Kribbella</taxon>
    </lineage>
</organism>
<feature type="region of interest" description="Disordered" evidence="1">
    <location>
        <begin position="1"/>
        <end position="38"/>
    </location>
</feature>
<accession>A0A4R4PNE9</accession>
<gene>
    <name evidence="3" type="ORF">E1261_28160</name>
</gene>
<dbReference type="RefSeq" id="WP_132411727.1">
    <property type="nucleotide sequence ID" value="NZ_SMKA01000161.1"/>
</dbReference>
<dbReference type="EMBL" id="SMKA01000161">
    <property type="protein sequence ID" value="TDC23563.1"/>
    <property type="molecule type" value="Genomic_DNA"/>
</dbReference>
<evidence type="ECO:0000313" key="4">
    <source>
        <dbReference type="Proteomes" id="UP000295075"/>
    </source>
</evidence>
<dbReference type="Proteomes" id="UP000295075">
    <property type="component" value="Unassembled WGS sequence"/>
</dbReference>
<evidence type="ECO:0000256" key="1">
    <source>
        <dbReference type="SAM" id="MobiDB-lite"/>
    </source>
</evidence>
<feature type="region of interest" description="Disordered" evidence="1">
    <location>
        <begin position="60"/>
        <end position="99"/>
    </location>
</feature>
<sequence>MTTRLDPPQVPPLTPDQHARLRRRVMNKTRPARGTTSRRWVPAVAVAAVAAIAIGAVAIGRPDGNTPPVTRSSTPKPSQPAVKTVRPATPPPSMNLAIPTDIDLGPAASPAAAAAKSCMSVGKQSTVLWARQVKGIAPGSKAVVLLLKGPAQPGDVYRQGIWLCQAGAMVQPVRDSDWAKQPTATKGLAVLTAGGFSTGSTVSAQSWTIYRAHPQIDRIETRYVWKGGSGPWVKGVVDGGFAYTDTRVKFPGKTPAGLTHQLRAFDAAGKVLQVNPW</sequence>
<reference evidence="3 4" key="1">
    <citation type="submission" date="2019-03" db="EMBL/GenBank/DDBJ databases">
        <title>Draft genome sequences of novel Actinobacteria.</title>
        <authorList>
            <person name="Sahin N."/>
            <person name="Ay H."/>
            <person name="Saygin H."/>
        </authorList>
    </citation>
    <scope>NUCLEOTIDE SEQUENCE [LARGE SCALE GENOMIC DNA]</scope>
    <source>
        <strain evidence="3 4">JCM 30547</strain>
    </source>
</reference>
<proteinExistence type="predicted"/>
<feature type="compositionally biased region" description="Basic residues" evidence="1">
    <location>
        <begin position="20"/>
        <end position="31"/>
    </location>
</feature>
<feature type="compositionally biased region" description="Polar residues" evidence="1">
    <location>
        <begin position="67"/>
        <end position="76"/>
    </location>
</feature>
<feature type="transmembrane region" description="Helical" evidence="2">
    <location>
        <begin position="40"/>
        <end position="60"/>
    </location>
</feature>
<dbReference type="AlphaFoldDB" id="A0A4R4PNE9"/>
<protein>
    <submittedName>
        <fullName evidence="3">Uncharacterized protein</fullName>
    </submittedName>
</protein>
<dbReference type="OrthoDB" id="3823493at2"/>
<evidence type="ECO:0000256" key="2">
    <source>
        <dbReference type="SAM" id="Phobius"/>
    </source>
</evidence>
<evidence type="ECO:0000313" key="3">
    <source>
        <dbReference type="EMBL" id="TDC23563.1"/>
    </source>
</evidence>
<keyword evidence="2" id="KW-0812">Transmembrane</keyword>
<keyword evidence="2" id="KW-0472">Membrane</keyword>
<comment type="caution">
    <text evidence="3">The sequence shown here is derived from an EMBL/GenBank/DDBJ whole genome shotgun (WGS) entry which is preliminary data.</text>
</comment>
<keyword evidence="2" id="KW-1133">Transmembrane helix</keyword>